<dbReference type="AlphaFoldDB" id="A0A6N3GIP9"/>
<dbReference type="PROSITE" id="PS50943">
    <property type="entry name" value="HTH_CROC1"/>
    <property type="match status" value="1"/>
</dbReference>
<dbReference type="SUPFAM" id="SSF47413">
    <property type="entry name" value="lambda repressor-like DNA-binding domains"/>
    <property type="match status" value="1"/>
</dbReference>
<organism evidence="4">
    <name type="scientific">Clostridium tertium</name>
    <dbReference type="NCBI Taxonomy" id="1559"/>
    <lineage>
        <taxon>Bacteria</taxon>
        <taxon>Bacillati</taxon>
        <taxon>Bacillota</taxon>
        <taxon>Clostridia</taxon>
        <taxon>Eubacteriales</taxon>
        <taxon>Clostridiaceae</taxon>
        <taxon>Clostridium</taxon>
    </lineage>
</organism>
<feature type="transmembrane region" description="Helical" evidence="2">
    <location>
        <begin position="137"/>
        <end position="160"/>
    </location>
</feature>
<evidence type="ECO:0000256" key="2">
    <source>
        <dbReference type="SAM" id="Phobius"/>
    </source>
</evidence>
<sequence>MNLSGKLQLLRKKNGLSQEELADRLGISRQAISKWESGQSTPDLNKLILLSEIYNVTIDSLVKDSDEYDILQSSSENSSYENEDVKNINNSENKNTQIVINLHSSRIEYEYKSKRTLFGLPLVHINLGRGIKKAKGIVAIGNISYGIISAGFLSFGIFSFGLLSVGFLSFAVIAIGLLLGVGAIAIGTFSIGAISIGIFSSGALAIGKYAVGGGAIASDIAVGDYAKANIAIGNKVEGLKTLSLDSSKEEIKRVIKEEYPNIKNWIVDLVSYFSNNFN</sequence>
<dbReference type="InterPro" id="IPR001387">
    <property type="entry name" value="Cro/C1-type_HTH"/>
</dbReference>
<keyword evidence="2" id="KW-1133">Transmembrane helix</keyword>
<gene>
    <name evidence="4" type="primary">xre</name>
    <name evidence="4" type="ORF">CTLFYP3_03280</name>
</gene>
<evidence type="ECO:0000313" key="4">
    <source>
        <dbReference type="EMBL" id="VYU64518.1"/>
    </source>
</evidence>
<keyword evidence="2" id="KW-0812">Transmembrane</keyword>
<dbReference type="PANTHER" id="PTHR46558">
    <property type="entry name" value="TRACRIPTIONAL REGULATORY PROTEIN-RELATED-RELATED"/>
    <property type="match status" value="1"/>
</dbReference>
<keyword evidence="1" id="KW-0238">DNA-binding</keyword>
<dbReference type="PANTHER" id="PTHR46558:SF13">
    <property type="entry name" value="HTH-TYPE TRANSCRIPTIONAL REGULATOR IMMR"/>
    <property type="match status" value="1"/>
</dbReference>
<proteinExistence type="predicted"/>
<evidence type="ECO:0000259" key="3">
    <source>
        <dbReference type="PROSITE" id="PS50943"/>
    </source>
</evidence>
<dbReference type="CDD" id="cd00093">
    <property type="entry name" value="HTH_XRE"/>
    <property type="match status" value="1"/>
</dbReference>
<reference evidence="4" key="1">
    <citation type="submission" date="2019-11" db="EMBL/GenBank/DDBJ databases">
        <authorList>
            <person name="Feng L."/>
        </authorList>
    </citation>
    <scope>NUCLEOTIDE SEQUENCE</scope>
    <source>
        <strain evidence="4">CTertiumLFYP3</strain>
    </source>
</reference>
<dbReference type="Gene3D" id="1.10.260.40">
    <property type="entry name" value="lambda repressor-like DNA-binding domains"/>
    <property type="match status" value="1"/>
</dbReference>
<dbReference type="EMBL" id="CACRTO010000048">
    <property type="protein sequence ID" value="VYU64518.1"/>
    <property type="molecule type" value="Genomic_DNA"/>
</dbReference>
<dbReference type="Pfam" id="PF01381">
    <property type="entry name" value="HTH_3"/>
    <property type="match status" value="1"/>
</dbReference>
<dbReference type="InterPro" id="IPR010982">
    <property type="entry name" value="Lambda_DNA-bd_dom_sf"/>
</dbReference>
<keyword evidence="2" id="KW-0472">Membrane</keyword>
<feature type="transmembrane region" description="Helical" evidence="2">
    <location>
        <begin position="166"/>
        <end position="199"/>
    </location>
</feature>
<dbReference type="RefSeq" id="WP_156627727.1">
    <property type="nucleotide sequence ID" value="NZ_CACRTO010000048.1"/>
</dbReference>
<evidence type="ECO:0000256" key="1">
    <source>
        <dbReference type="ARBA" id="ARBA00023125"/>
    </source>
</evidence>
<protein>
    <submittedName>
        <fullName evidence="4">HTH-type transcriptional regulator Xre</fullName>
    </submittedName>
</protein>
<feature type="domain" description="HTH cro/C1-type" evidence="3">
    <location>
        <begin position="7"/>
        <end position="61"/>
    </location>
</feature>
<dbReference type="GO" id="GO:0003677">
    <property type="term" value="F:DNA binding"/>
    <property type="evidence" value="ECO:0007669"/>
    <property type="project" value="UniProtKB-KW"/>
</dbReference>
<dbReference type="SMART" id="SM00530">
    <property type="entry name" value="HTH_XRE"/>
    <property type="match status" value="1"/>
</dbReference>
<name>A0A6N3GIP9_9CLOT</name>
<accession>A0A6N3GIP9</accession>